<evidence type="ECO:0000313" key="1">
    <source>
        <dbReference type="EMBL" id="VDP89770.1"/>
    </source>
</evidence>
<reference evidence="1 2" key="1">
    <citation type="submission" date="2018-11" db="EMBL/GenBank/DDBJ databases">
        <authorList>
            <consortium name="Pathogen Informatics"/>
        </authorList>
    </citation>
    <scope>NUCLEOTIDE SEQUENCE [LARGE SCALE GENOMIC DNA]</scope>
    <source>
        <strain evidence="1 2">Egypt</strain>
    </source>
</reference>
<dbReference type="Proteomes" id="UP000272942">
    <property type="component" value="Unassembled WGS sequence"/>
</dbReference>
<sequence>MERDEVPSPHTISTGTAQLVRDSPVDWSASCLPPVRFDLTPIPELNPVRNAALICPHRTEAVQDTPKDANAASGSTPAVPDVVLVPEDLPEPLEMAFLGAVELPHAFESMDPIKLNDLFSYVLSCRSASASPEPLTQTILLTKTDLWLLSRNHSIDAETVEEAHQTTGPDPMYGDVLVRIPFHQLTSWLIYPENPRYVRCWRFDACSVKSVR</sequence>
<organism evidence="1 2">
    <name type="scientific">Echinostoma caproni</name>
    <dbReference type="NCBI Taxonomy" id="27848"/>
    <lineage>
        <taxon>Eukaryota</taxon>
        <taxon>Metazoa</taxon>
        <taxon>Spiralia</taxon>
        <taxon>Lophotrochozoa</taxon>
        <taxon>Platyhelminthes</taxon>
        <taxon>Trematoda</taxon>
        <taxon>Digenea</taxon>
        <taxon>Plagiorchiida</taxon>
        <taxon>Echinostomata</taxon>
        <taxon>Echinostomatoidea</taxon>
        <taxon>Echinostomatidae</taxon>
        <taxon>Echinostoma</taxon>
    </lineage>
</organism>
<evidence type="ECO:0000313" key="2">
    <source>
        <dbReference type="Proteomes" id="UP000272942"/>
    </source>
</evidence>
<accession>A0A3P8HG42</accession>
<dbReference type="AlphaFoldDB" id="A0A3P8HG42"/>
<dbReference type="EMBL" id="UZAN01052969">
    <property type="protein sequence ID" value="VDP89770.1"/>
    <property type="molecule type" value="Genomic_DNA"/>
</dbReference>
<protein>
    <submittedName>
        <fullName evidence="1">Uncharacterized protein</fullName>
    </submittedName>
</protein>
<keyword evidence="2" id="KW-1185">Reference proteome</keyword>
<proteinExistence type="predicted"/>
<dbReference type="OrthoDB" id="10070851at2759"/>
<name>A0A3P8HG42_9TREM</name>
<gene>
    <name evidence="1" type="ORF">ECPE_LOCUS12498</name>
</gene>